<accession>A0A2I0B268</accession>
<dbReference type="InterPro" id="IPR036249">
    <property type="entry name" value="Thioredoxin-like_sf"/>
</dbReference>
<dbReference type="Gene3D" id="1.20.1050.10">
    <property type="match status" value="1"/>
</dbReference>
<gene>
    <name evidence="3" type="primary">GSTZ5</name>
    <name evidence="3" type="ORF">AXF42_Ash008696</name>
</gene>
<dbReference type="EC" id="2.5.1.18" evidence="3"/>
<dbReference type="OrthoDB" id="4951845at2759"/>
<sequence>MAAATVGYASEELPPALTSSSDPPALFDGTTRLYICYVCPFAQRTWIARNYKGLKDKIKLVPIDLQNRPAWYKEKVYSGNKVPSLEHNNEVRGESLDLLKYIDENFEGPSLTPNDPEKKKFAEELLAYSDSFNSAVYGTLVAKGDFTEIETAFNKIEEALSKFEGPFFLGEFSLVDIAYAPFIERFHLLLADVKNCDITKGRPKLALWIEELNKIDAYAQTRYDPQELVANIKKRFGIA</sequence>
<dbReference type="FunFam" id="1.20.1050.10:FF:000041">
    <property type="entry name" value="Lambda class glutathione S-transferase"/>
    <property type="match status" value="1"/>
</dbReference>
<dbReference type="FunFam" id="3.40.30.10:FF:000091">
    <property type="entry name" value="Glutathione S-transferase L2, chloroplastic"/>
    <property type="match status" value="1"/>
</dbReference>
<dbReference type="InterPro" id="IPR040079">
    <property type="entry name" value="Glutathione_S-Trfase"/>
</dbReference>
<dbReference type="PANTHER" id="PTHR44328:SF16">
    <property type="entry name" value="PROTEIN IN2-1 HOMOLOG B"/>
    <property type="match status" value="1"/>
</dbReference>
<dbReference type="Pfam" id="PF13410">
    <property type="entry name" value="GST_C_2"/>
    <property type="match status" value="1"/>
</dbReference>
<comment type="similarity">
    <text evidence="1">Belongs to the GST superfamily. HSP26 family.</text>
</comment>
<name>A0A2I0B268_9ASPA</name>
<dbReference type="AlphaFoldDB" id="A0A2I0B268"/>
<dbReference type="Pfam" id="PF13417">
    <property type="entry name" value="GST_N_3"/>
    <property type="match status" value="1"/>
</dbReference>
<dbReference type="SUPFAM" id="SSF47616">
    <property type="entry name" value="GST C-terminal domain-like"/>
    <property type="match status" value="1"/>
</dbReference>
<dbReference type="InterPro" id="IPR044629">
    <property type="entry name" value="GSTL1/2/3"/>
</dbReference>
<evidence type="ECO:0000313" key="3">
    <source>
        <dbReference type="EMBL" id="PKA61864.1"/>
    </source>
</evidence>
<dbReference type="PROSITE" id="PS50404">
    <property type="entry name" value="GST_NTER"/>
    <property type="match status" value="1"/>
</dbReference>
<keyword evidence="4" id="KW-1185">Reference proteome</keyword>
<dbReference type="GO" id="GO:0004364">
    <property type="term" value="F:glutathione transferase activity"/>
    <property type="evidence" value="ECO:0007669"/>
    <property type="project" value="UniProtKB-EC"/>
</dbReference>
<evidence type="ECO:0000259" key="2">
    <source>
        <dbReference type="PROSITE" id="PS50404"/>
    </source>
</evidence>
<dbReference type="STRING" id="1088818.A0A2I0B268"/>
<dbReference type="SUPFAM" id="SSF52833">
    <property type="entry name" value="Thioredoxin-like"/>
    <property type="match status" value="1"/>
</dbReference>
<dbReference type="EMBL" id="KZ451923">
    <property type="protein sequence ID" value="PKA61864.1"/>
    <property type="molecule type" value="Genomic_DNA"/>
</dbReference>
<proteinExistence type="inferred from homology"/>
<evidence type="ECO:0000313" key="4">
    <source>
        <dbReference type="Proteomes" id="UP000236161"/>
    </source>
</evidence>
<protein>
    <submittedName>
        <fullName evidence="3">Protein IN2-1 like B</fullName>
        <ecNumber evidence="3">2.5.1.18</ecNumber>
    </submittedName>
</protein>
<reference evidence="3 4" key="1">
    <citation type="journal article" date="2017" name="Nature">
        <title>The Apostasia genome and the evolution of orchids.</title>
        <authorList>
            <person name="Zhang G.Q."/>
            <person name="Liu K.W."/>
            <person name="Li Z."/>
            <person name="Lohaus R."/>
            <person name="Hsiao Y.Y."/>
            <person name="Niu S.C."/>
            <person name="Wang J.Y."/>
            <person name="Lin Y.C."/>
            <person name="Xu Q."/>
            <person name="Chen L.J."/>
            <person name="Yoshida K."/>
            <person name="Fujiwara S."/>
            <person name="Wang Z.W."/>
            <person name="Zhang Y.Q."/>
            <person name="Mitsuda N."/>
            <person name="Wang M."/>
            <person name="Liu G.H."/>
            <person name="Pecoraro L."/>
            <person name="Huang H.X."/>
            <person name="Xiao X.J."/>
            <person name="Lin M."/>
            <person name="Wu X.Y."/>
            <person name="Wu W.L."/>
            <person name="Chen Y.Y."/>
            <person name="Chang S.B."/>
            <person name="Sakamoto S."/>
            <person name="Ohme-Takagi M."/>
            <person name="Yagi M."/>
            <person name="Zeng S.J."/>
            <person name="Shen C.Y."/>
            <person name="Yeh C.M."/>
            <person name="Luo Y.B."/>
            <person name="Tsai W.C."/>
            <person name="Van de Peer Y."/>
            <person name="Liu Z.J."/>
        </authorList>
    </citation>
    <scope>NUCLEOTIDE SEQUENCE [LARGE SCALE GENOMIC DNA]</scope>
    <source>
        <strain evidence="4">cv. Shenzhen</strain>
        <tissue evidence="3">Stem</tissue>
    </source>
</reference>
<dbReference type="InterPro" id="IPR004045">
    <property type="entry name" value="Glutathione_S-Trfase_N"/>
</dbReference>
<evidence type="ECO:0000256" key="1">
    <source>
        <dbReference type="ARBA" id="ARBA00009929"/>
    </source>
</evidence>
<organism evidence="3 4">
    <name type="scientific">Apostasia shenzhenica</name>
    <dbReference type="NCBI Taxonomy" id="1088818"/>
    <lineage>
        <taxon>Eukaryota</taxon>
        <taxon>Viridiplantae</taxon>
        <taxon>Streptophyta</taxon>
        <taxon>Embryophyta</taxon>
        <taxon>Tracheophyta</taxon>
        <taxon>Spermatophyta</taxon>
        <taxon>Magnoliopsida</taxon>
        <taxon>Liliopsida</taxon>
        <taxon>Asparagales</taxon>
        <taxon>Orchidaceae</taxon>
        <taxon>Apostasioideae</taxon>
        <taxon>Apostasia</taxon>
    </lineage>
</organism>
<dbReference type="PANTHER" id="PTHR44328">
    <property type="entry name" value="GLUTATHIONE S-TRANSFERASE L1"/>
    <property type="match status" value="1"/>
</dbReference>
<feature type="domain" description="GST N-terminal" evidence="2">
    <location>
        <begin position="29"/>
        <end position="110"/>
    </location>
</feature>
<dbReference type="Gene3D" id="3.40.30.10">
    <property type="entry name" value="Glutaredoxin"/>
    <property type="match status" value="1"/>
</dbReference>
<dbReference type="SFLD" id="SFLDS00019">
    <property type="entry name" value="Glutathione_Transferase_(cytos"/>
    <property type="match status" value="1"/>
</dbReference>
<dbReference type="InterPro" id="IPR036282">
    <property type="entry name" value="Glutathione-S-Trfase_C_sf"/>
</dbReference>
<keyword evidence="3" id="KW-0808">Transferase</keyword>
<dbReference type="Proteomes" id="UP000236161">
    <property type="component" value="Unassembled WGS sequence"/>
</dbReference>
<dbReference type="SFLD" id="SFLDG00358">
    <property type="entry name" value="Main_(cytGST)"/>
    <property type="match status" value="1"/>
</dbReference>